<proteinExistence type="predicted"/>
<reference evidence="1 2" key="1">
    <citation type="journal article" date="2020" name="Microorganisms">
        <title>Osmotic Adaptation and Compatible Solute Biosynthesis of Phototrophic Bacteria as Revealed from Genome Analyses.</title>
        <authorList>
            <person name="Imhoff J.F."/>
            <person name="Rahn T."/>
            <person name="Kunzel S."/>
            <person name="Keller A."/>
            <person name="Neulinger S.C."/>
        </authorList>
    </citation>
    <scope>NUCLEOTIDE SEQUENCE [LARGE SCALE GENOMIC DNA]</scope>
    <source>
        <strain evidence="1 2">DSM 6210</strain>
    </source>
</reference>
<name>A0ABS1CE95_9GAMM</name>
<dbReference type="Proteomes" id="UP000748752">
    <property type="component" value="Unassembled WGS sequence"/>
</dbReference>
<sequence>MSDLFRIEVEQWLHGAAGAEHDRRTLAAIRIQVGGLCVTRVEDLAAKTVRGSVHLSAYRLGYWLAEHWWRLRWEPDIGGRDTDWLMSHDLAAAGQGFIWPPLTFASDGETVLLTMRARPHGDTSSPIRYLETLDATVPATAFERGVDTFIASLIGRLRNLGLEGTDLERLWAEVTRERSETELGQARRLEALLGIDAGEAEEGLLDRLADYSQNLGSEAVAEIAAAARDDFLQALGAAEAKRDRATTLVDLADRDALSSLSLLHGAHTPPPWQLGEALAERARHLWHIGEGPLTSRRLAEIAAVPVDFLTQDPGETIDTCMDGIGYRKPRDGTGFRAMIRSPHPSNRRFHFARLLADDILAGSDESLLPVTRAKTARQKLQRAFAAELLCPFAALQEMLPPAPDDDDVETAARHFDVSPLLVRTLLVNKGVLPRERISEG</sequence>
<evidence type="ECO:0000313" key="2">
    <source>
        <dbReference type="Proteomes" id="UP000748752"/>
    </source>
</evidence>
<protein>
    <recommendedName>
        <fullName evidence="3">ImmA/IrrE family metallo-endopeptidase</fullName>
    </recommendedName>
</protein>
<organism evidence="1 2">
    <name type="scientific">Thiohalocapsa halophila</name>
    <dbReference type="NCBI Taxonomy" id="69359"/>
    <lineage>
        <taxon>Bacteria</taxon>
        <taxon>Pseudomonadati</taxon>
        <taxon>Pseudomonadota</taxon>
        <taxon>Gammaproteobacteria</taxon>
        <taxon>Chromatiales</taxon>
        <taxon>Chromatiaceae</taxon>
        <taxon>Thiohalocapsa</taxon>
    </lineage>
</organism>
<evidence type="ECO:0000313" key="1">
    <source>
        <dbReference type="EMBL" id="MBK1630043.1"/>
    </source>
</evidence>
<dbReference type="RefSeq" id="WP_200234476.1">
    <property type="nucleotide sequence ID" value="NZ_NRRV01000007.1"/>
</dbReference>
<accession>A0ABS1CE95</accession>
<dbReference type="EMBL" id="NRRV01000007">
    <property type="protein sequence ID" value="MBK1630043.1"/>
    <property type="molecule type" value="Genomic_DNA"/>
</dbReference>
<comment type="caution">
    <text evidence="1">The sequence shown here is derived from an EMBL/GenBank/DDBJ whole genome shotgun (WGS) entry which is preliminary data.</text>
</comment>
<keyword evidence="2" id="KW-1185">Reference proteome</keyword>
<gene>
    <name evidence="1" type="ORF">CKO31_04670</name>
</gene>
<evidence type="ECO:0008006" key="3">
    <source>
        <dbReference type="Google" id="ProtNLM"/>
    </source>
</evidence>